<dbReference type="InterPro" id="IPR026992">
    <property type="entry name" value="DIOX_N"/>
</dbReference>
<dbReference type="InterPro" id="IPR044861">
    <property type="entry name" value="IPNS-like_FE2OG_OXY"/>
</dbReference>
<dbReference type="InterPro" id="IPR050231">
    <property type="entry name" value="Iron_ascorbate_oxido_reductase"/>
</dbReference>
<proteinExistence type="inferred from homology"/>
<dbReference type="EMBL" id="OZ034820">
    <property type="protein sequence ID" value="CAL1400216.1"/>
    <property type="molecule type" value="Genomic_DNA"/>
</dbReference>
<dbReference type="GO" id="GO:0046872">
    <property type="term" value="F:metal ion binding"/>
    <property type="evidence" value="ECO:0007669"/>
    <property type="project" value="UniProtKB-KW"/>
</dbReference>
<comment type="similarity">
    <text evidence="1 7">Belongs to the iron/ascorbate-dependent oxidoreductase family.</text>
</comment>
<keyword evidence="2 7" id="KW-0479">Metal-binding</keyword>
<evidence type="ECO:0000256" key="1">
    <source>
        <dbReference type="ARBA" id="ARBA00008056"/>
    </source>
</evidence>
<dbReference type="Pfam" id="PF14226">
    <property type="entry name" value="DIOX_N"/>
    <property type="match status" value="1"/>
</dbReference>
<dbReference type="PROSITE" id="PS51471">
    <property type="entry name" value="FE2OG_OXY"/>
    <property type="match status" value="1"/>
</dbReference>
<dbReference type="InterPro" id="IPR027443">
    <property type="entry name" value="IPNS-like_sf"/>
</dbReference>
<evidence type="ECO:0000256" key="5">
    <source>
        <dbReference type="ARBA" id="ARBA00023004"/>
    </source>
</evidence>
<evidence type="ECO:0000256" key="4">
    <source>
        <dbReference type="ARBA" id="ARBA00023002"/>
    </source>
</evidence>
<feature type="domain" description="Fe2OG dioxygenase" evidence="8">
    <location>
        <begin position="164"/>
        <end position="267"/>
    </location>
</feature>
<evidence type="ECO:0000256" key="6">
    <source>
        <dbReference type="ARBA" id="ARBA00057022"/>
    </source>
</evidence>
<organism evidence="9 10">
    <name type="scientific">Linum trigynum</name>
    <dbReference type="NCBI Taxonomy" id="586398"/>
    <lineage>
        <taxon>Eukaryota</taxon>
        <taxon>Viridiplantae</taxon>
        <taxon>Streptophyta</taxon>
        <taxon>Embryophyta</taxon>
        <taxon>Tracheophyta</taxon>
        <taxon>Spermatophyta</taxon>
        <taxon>Magnoliopsida</taxon>
        <taxon>eudicotyledons</taxon>
        <taxon>Gunneridae</taxon>
        <taxon>Pentapetalae</taxon>
        <taxon>rosids</taxon>
        <taxon>fabids</taxon>
        <taxon>Malpighiales</taxon>
        <taxon>Linaceae</taxon>
        <taxon>Linum</taxon>
    </lineage>
</organism>
<sequence length="318" mass="36242">MGSESFSPKLLFLDFSKPEVMTQGSPEWETLRSQVREALQEYGCFEASYDDIPSHARSAIFGTMKELFELPLETKLRNVSEKPFYGYIGQVPGLQLYESLGIDDADVSERVETFTKKLWPQGNPSFCKTIHSYAEQLSKLDKIVRTMIGESFGLDKYMDEHFDSTNYLLRVMKYNCPNNLDNIELGMNSHTDKNTVTILLQNQVEGLEVQTKDGSWIKFQPSSPTSFIVIIGEALNAWLNGRLHSPYHRIMMTGNEVRYSLGLFSVPKVGHMIKAPEELVDEQHPLLFKPYDHAEFLSFYHTEAGRRATSALHAYCGI</sequence>
<dbReference type="PANTHER" id="PTHR47990">
    <property type="entry name" value="2-OXOGLUTARATE (2OG) AND FE(II)-DEPENDENT OXYGENASE SUPERFAMILY PROTEIN-RELATED"/>
    <property type="match status" value="1"/>
</dbReference>
<dbReference type="InterPro" id="IPR005123">
    <property type="entry name" value="Oxoglu/Fe-dep_dioxygenase_dom"/>
</dbReference>
<keyword evidence="10" id="KW-1185">Reference proteome</keyword>
<protein>
    <recommendedName>
        <fullName evidence="8">Fe2OG dioxygenase domain-containing protein</fullName>
    </recommendedName>
</protein>
<gene>
    <name evidence="9" type="ORF">LTRI10_LOCUS40358</name>
</gene>
<dbReference type="AlphaFoldDB" id="A0AAV2FPD2"/>
<comment type="function">
    <text evidence="6">Probable 2-oxoglutarate-dependent dioxygenase that may be involved in glucosinolates biosynthesis. May play a role in the production of aliphatic glucosinolates.</text>
</comment>
<accession>A0AAV2FPD2</accession>
<dbReference type="Gene3D" id="2.60.120.330">
    <property type="entry name" value="B-lactam Antibiotic, Isopenicillin N Synthase, Chain"/>
    <property type="match status" value="1"/>
</dbReference>
<evidence type="ECO:0000313" key="10">
    <source>
        <dbReference type="Proteomes" id="UP001497516"/>
    </source>
</evidence>
<keyword evidence="4 7" id="KW-0560">Oxidoreductase</keyword>
<evidence type="ECO:0000256" key="7">
    <source>
        <dbReference type="RuleBase" id="RU003682"/>
    </source>
</evidence>
<dbReference type="SUPFAM" id="SSF51197">
    <property type="entry name" value="Clavaminate synthase-like"/>
    <property type="match status" value="1"/>
</dbReference>
<reference evidence="9 10" key="1">
    <citation type="submission" date="2024-04" db="EMBL/GenBank/DDBJ databases">
        <authorList>
            <person name="Fracassetti M."/>
        </authorList>
    </citation>
    <scope>NUCLEOTIDE SEQUENCE [LARGE SCALE GENOMIC DNA]</scope>
</reference>
<dbReference type="Pfam" id="PF03171">
    <property type="entry name" value="2OG-FeII_Oxy"/>
    <property type="match status" value="1"/>
</dbReference>
<evidence type="ECO:0000259" key="8">
    <source>
        <dbReference type="PROSITE" id="PS51471"/>
    </source>
</evidence>
<name>A0AAV2FPD2_9ROSI</name>
<evidence type="ECO:0000256" key="3">
    <source>
        <dbReference type="ARBA" id="ARBA00022964"/>
    </source>
</evidence>
<keyword evidence="3" id="KW-0223">Dioxygenase</keyword>
<evidence type="ECO:0000256" key="2">
    <source>
        <dbReference type="ARBA" id="ARBA00022723"/>
    </source>
</evidence>
<evidence type="ECO:0000313" key="9">
    <source>
        <dbReference type="EMBL" id="CAL1400216.1"/>
    </source>
</evidence>
<keyword evidence="5 7" id="KW-0408">Iron</keyword>
<dbReference type="GO" id="GO:0051213">
    <property type="term" value="F:dioxygenase activity"/>
    <property type="evidence" value="ECO:0007669"/>
    <property type="project" value="UniProtKB-KW"/>
</dbReference>
<dbReference type="Proteomes" id="UP001497516">
    <property type="component" value="Chromosome 7"/>
</dbReference>
<dbReference type="FunFam" id="2.60.120.330:FF:000022">
    <property type="entry name" value="Probable 2-oxoglutarate-dependent dioxygenase AOP1.2"/>
    <property type="match status" value="1"/>
</dbReference>